<evidence type="ECO:0000256" key="1">
    <source>
        <dbReference type="ARBA" id="ARBA00022460"/>
    </source>
</evidence>
<name>A0A7R8W3K5_9CRUS</name>
<accession>A0A7R8W3K5</accession>
<organism evidence="4">
    <name type="scientific">Cyprideis torosa</name>
    <dbReference type="NCBI Taxonomy" id="163714"/>
    <lineage>
        <taxon>Eukaryota</taxon>
        <taxon>Metazoa</taxon>
        <taxon>Ecdysozoa</taxon>
        <taxon>Arthropoda</taxon>
        <taxon>Crustacea</taxon>
        <taxon>Oligostraca</taxon>
        <taxon>Ostracoda</taxon>
        <taxon>Podocopa</taxon>
        <taxon>Podocopida</taxon>
        <taxon>Cytherocopina</taxon>
        <taxon>Cytheroidea</taxon>
        <taxon>Cytherideidae</taxon>
        <taxon>Cyprideis</taxon>
    </lineage>
</organism>
<dbReference type="OrthoDB" id="6378451at2759"/>
<feature type="compositionally biased region" description="Basic and acidic residues" evidence="2">
    <location>
        <begin position="154"/>
        <end position="170"/>
    </location>
</feature>
<feature type="signal peptide" evidence="3">
    <location>
        <begin position="1"/>
        <end position="17"/>
    </location>
</feature>
<dbReference type="AlphaFoldDB" id="A0A7R8W3K5"/>
<gene>
    <name evidence="4" type="ORF">CTOB1V02_LOCUS2160</name>
</gene>
<dbReference type="PANTHER" id="PTHR12236:SF75">
    <property type="entry name" value="CUTICULAR PROTEIN 62BB, ISOFORM A"/>
    <property type="match status" value="1"/>
</dbReference>
<evidence type="ECO:0000313" key="4">
    <source>
        <dbReference type="EMBL" id="CAD7224190.1"/>
    </source>
</evidence>
<feature type="region of interest" description="Disordered" evidence="2">
    <location>
        <begin position="115"/>
        <end position="206"/>
    </location>
</feature>
<keyword evidence="3" id="KW-0732">Signal</keyword>
<dbReference type="EMBL" id="OB660324">
    <property type="protein sequence ID" value="CAD7224190.1"/>
    <property type="molecule type" value="Genomic_DNA"/>
</dbReference>
<dbReference type="InterPro" id="IPR051217">
    <property type="entry name" value="Insect_Cuticle_Struc_Prot"/>
</dbReference>
<dbReference type="PROSITE" id="PS51155">
    <property type="entry name" value="CHIT_BIND_RR_2"/>
    <property type="match status" value="1"/>
</dbReference>
<dbReference type="GO" id="GO:0031012">
    <property type="term" value="C:extracellular matrix"/>
    <property type="evidence" value="ECO:0007669"/>
    <property type="project" value="TreeGrafter"/>
</dbReference>
<dbReference type="Pfam" id="PF00379">
    <property type="entry name" value="Chitin_bind_4"/>
    <property type="match status" value="1"/>
</dbReference>
<evidence type="ECO:0000256" key="2">
    <source>
        <dbReference type="SAM" id="MobiDB-lite"/>
    </source>
</evidence>
<feature type="chain" id="PRO_5043882228" evidence="3">
    <location>
        <begin position="18"/>
        <end position="488"/>
    </location>
</feature>
<sequence length="488" mass="53389">MALLGALLGTLIRRCWLKLLGDLSRSSPPDGSGHAVICSEFKRRRLTSAFNLLILDLRRSKKRRSRFPLVLKTRDVFRVIKKLRRLTGTGLVVESGVCQTGDVWRNTHRCFAKGDRQTEQQIGAFDRSSETVSRETPKKGKKGLSGEDSSEDTPSQRRQGEERQLEDKASLRALHPIACPSQKSDKFGIGSHAGEEEGGGGRRGHCPTEYKKPDFARSLLQFSRFQPRVHPISTLSIMKIFVVAVVLLAFATADKAPASTSSESTEQPEARAGYAAAFPTEYVAPTFGPASVDVGYAAPAPATHTRTEEVASPSQQINYEAAWTSPIYQRLAFKSLDTGYAASQGYAAATSYEAPQAGYGAPTVAKSASVEVEEPAYRQIGSGTTYIRYAQNVAGGYGTRTLNAQGDVIDETFGESVPSYRYEYGVDATNGDQKRAEEVRQGDETQGSYSFLQPDGCTRTVTYMSDTKEGFRAIVEYRGIGCAERYEI</sequence>
<reference evidence="4" key="1">
    <citation type="submission" date="2020-11" db="EMBL/GenBank/DDBJ databases">
        <authorList>
            <person name="Tran Van P."/>
        </authorList>
    </citation>
    <scope>NUCLEOTIDE SEQUENCE</scope>
</reference>
<dbReference type="GO" id="GO:0042302">
    <property type="term" value="F:structural constituent of cuticle"/>
    <property type="evidence" value="ECO:0007669"/>
    <property type="project" value="UniProtKB-UniRule"/>
</dbReference>
<feature type="compositionally biased region" description="Basic and acidic residues" evidence="2">
    <location>
        <begin position="127"/>
        <end position="138"/>
    </location>
</feature>
<keyword evidence="1" id="KW-0193">Cuticle</keyword>
<dbReference type="PANTHER" id="PTHR12236">
    <property type="entry name" value="STRUCTURAL CONTITUENT OF CUTICLE"/>
    <property type="match status" value="1"/>
</dbReference>
<evidence type="ECO:0000256" key="3">
    <source>
        <dbReference type="SAM" id="SignalP"/>
    </source>
</evidence>
<protein>
    <submittedName>
        <fullName evidence="4">Uncharacterized protein</fullName>
    </submittedName>
</protein>
<dbReference type="InterPro" id="IPR000618">
    <property type="entry name" value="Insect_cuticle"/>
</dbReference>
<dbReference type="GO" id="GO:0005615">
    <property type="term" value="C:extracellular space"/>
    <property type="evidence" value="ECO:0007669"/>
    <property type="project" value="TreeGrafter"/>
</dbReference>
<proteinExistence type="predicted"/>